<sequence length="129" mass="14216">MGLFGVVAQQAYNQGDDLFAYLENRILAGAEYAFKYNTDNDVPFEQYENSRHGRQTVVDPRGRGQLKPIAEMIHAHYTSVKGLNASWTGTYRDRVVEEAGGAEGGGGDYGPNSGGYDQLGFGTILFRRE</sequence>
<organism evidence="1 2">
    <name type="scientific">Fusarium torreyae</name>
    <dbReference type="NCBI Taxonomy" id="1237075"/>
    <lineage>
        <taxon>Eukaryota</taxon>
        <taxon>Fungi</taxon>
        <taxon>Dikarya</taxon>
        <taxon>Ascomycota</taxon>
        <taxon>Pezizomycotina</taxon>
        <taxon>Sordariomycetes</taxon>
        <taxon>Hypocreomycetidae</taxon>
        <taxon>Hypocreales</taxon>
        <taxon>Nectriaceae</taxon>
        <taxon>Fusarium</taxon>
    </lineage>
</organism>
<protein>
    <submittedName>
        <fullName evidence="1">Uncharacterized protein</fullName>
    </submittedName>
</protein>
<dbReference type="OrthoDB" id="5091525at2759"/>
<proteinExistence type="predicted"/>
<dbReference type="EMBL" id="JAOQAZ010000044">
    <property type="protein sequence ID" value="KAJ4246016.1"/>
    <property type="molecule type" value="Genomic_DNA"/>
</dbReference>
<gene>
    <name evidence="1" type="ORF">NW762_013760</name>
</gene>
<dbReference type="AlphaFoldDB" id="A0A9W8V8E4"/>
<accession>A0A9W8V8E4</accession>
<keyword evidence="2" id="KW-1185">Reference proteome</keyword>
<evidence type="ECO:0000313" key="2">
    <source>
        <dbReference type="Proteomes" id="UP001152049"/>
    </source>
</evidence>
<comment type="caution">
    <text evidence="1">The sequence shown here is derived from an EMBL/GenBank/DDBJ whole genome shotgun (WGS) entry which is preliminary data.</text>
</comment>
<dbReference type="Proteomes" id="UP001152049">
    <property type="component" value="Unassembled WGS sequence"/>
</dbReference>
<dbReference type="SUPFAM" id="SSF48230">
    <property type="entry name" value="Chondroitin AC/alginate lyase"/>
    <property type="match status" value="1"/>
</dbReference>
<evidence type="ECO:0000313" key="1">
    <source>
        <dbReference type="EMBL" id="KAJ4246016.1"/>
    </source>
</evidence>
<name>A0A9W8V8E4_9HYPO</name>
<dbReference type="InterPro" id="IPR008929">
    <property type="entry name" value="Chondroitin_lyas"/>
</dbReference>
<reference evidence="1" key="1">
    <citation type="submission" date="2022-09" db="EMBL/GenBank/DDBJ databases">
        <title>Fusarium specimens isolated from Avocado Roots.</title>
        <authorList>
            <person name="Stajich J."/>
            <person name="Roper C."/>
            <person name="Heimlech-Rivalta G."/>
        </authorList>
    </citation>
    <scope>NUCLEOTIDE SEQUENCE</scope>
    <source>
        <strain evidence="1">CF00136</strain>
    </source>
</reference>